<dbReference type="InterPro" id="IPR000873">
    <property type="entry name" value="AMP-dep_synth/lig_dom"/>
</dbReference>
<dbReference type="CDD" id="cd05907">
    <property type="entry name" value="VL_LC_FACS_like"/>
    <property type="match status" value="1"/>
</dbReference>
<dbReference type="Gene3D" id="3.40.50.12780">
    <property type="entry name" value="N-terminal domain of ligase-like"/>
    <property type="match status" value="1"/>
</dbReference>
<dbReference type="GO" id="GO:0016020">
    <property type="term" value="C:membrane"/>
    <property type="evidence" value="ECO:0007669"/>
    <property type="project" value="TreeGrafter"/>
</dbReference>
<comment type="caution">
    <text evidence="4">The sequence shown here is derived from an EMBL/GenBank/DDBJ whole genome shotgun (WGS) entry which is preliminary data.</text>
</comment>
<dbReference type="PANTHER" id="PTHR43272">
    <property type="entry name" value="LONG-CHAIN-FATTY-ACID--COA LIGASE"/>
    <property type="match status" value="1"/>
</dbReference>
<evidence type="ECO:0000256" key="1">
    <source>
        <dbReference type="ARBA" id="ARBA00022741"/>
    </source>
</evidence>
<dbReference type="Pfam" id="PF00501">
    <property type="entry name" value="AMP-binding"/>
    <property type="match status" value="1"/>
</dbReference>
<evidence type="ECO:0000313" key="5">
    <source>
        <dbReference type="Proteomes" id="UP000619479"/>
    </source>
</evidence>
<dbReference type="PROSITE" id="PS00455">
    <property type="entry name" value="AMP_BINDING"/>
    <property type="match status" value="1"/>
</dbReference>
<keyword evidence="1" id="KW-0547">Nucleotide-binding</keyword>
<dbReference type="GO" id="GO:0004467">
    <property type="term" value="F:long-chain fatty acid-CoA ligase activity"/>
    <property type="evidence" value="ECO:0007669"/>
    <property type="project" value="TreeGrafter"/>
</dbReference>
<evidence type="ECO:0000259" key="3">
    <source>
        <dbReference type="Pfam" id="PF00501"/>
    </source>
</evidence>
<proteinExistence type="predicted"/>
<evidence type="ECO:0000313" key="4">
    <source>
        <dbReference type="EMBL" id="GID62701.1"/>
    </source>
</evidence>
<dbReference type="Pfam" id="PF23562">
    <property type="entry name" value="AMP-binding_C_3"/>
    <property type="match status" value="1"/>
</dbReference>
<keyword evidence="2" id="KW-0067">ATP-binding</keyword>
<organism evidence="4 5">
    <name type="scientific">Actinoplanes cyaneus</name>
    <dbReference type="NCBI Taxonomy" id="52696"/>
    <lineage>
        <taxon>Bacteria</taxon>
        <taxon>Bacillati</taxon>
        <taxon>Actinomycetota</taxon>
        <taxon>Actinomycetes</taxon>
        <taxon>Micromonosporales</taxon>
        <taxon>Micromonosporaceae</taxon>
        <taxon>Actinoplanes</taxon>
    </lineage>
</organism>
<evidence type="ECO:0000256" key="2">
    <source>
        <dbReference type="ARBA" id="ARBA00022840"/>
    </source>
</evidence>
<accession>A0A919ICE8</accession>
<dbReference type="Proteomes" id="UP000619479">
    <property type="component" value="Unassembled WGS sequence"/>
</dbReference>
<name>A0A919ICE8_9ACTN</name>
<sequence length="607" mass="65375">MPGKDLSGDGETAWEGGRNMAERMTQTCTAPAGEEATLARLQEHEPESFGAMFLQRAAQTPESIAYLRPGPDGWVGQTWAQTARAVTEIAAGLLALGLRPEDRVAIMSGTRVEWIEADFGVMCAGGATTTVYPSSSPDEVAHIVTDSGSRFAVVESPDSLSKILFPGTTVERAVLITGASDDPRVLTLAELRELGTTEPVGAAVAAVRPDDLATLIYTSGTTGLPKGVRVAHRAWIYQGLAIQAMGIVHPEDLGYLWLPLSHAFGKALLSCQISAGFPFAVDGDVSRIVQRLGEVQPTIMPAVPRIFEKVYAAVSAADGVQKKLLDWAVKVAEQRRSGLRFRIADRLVLARVRARFGGRMRFFISGAAALSPDIARWFGTIGLPIAEGYGLTESCATTVFNRPDRPEYGTVGRPLPGTSVRIAQDGEILLRGPGLMQGYHGIDSGSALVDGWLHTGDIGEITPGGSLRITDRKKDLIKTSNGKYVAPQTLESRFKAICPLAGQVMVHGEKRKYITALIDLDPDEAAKFAAAHGLDASSVARSAELRTVLQSHVDRLNATLNPWETIKRFAVLDEPLSIENGELTTSLKLRRRVIEERYGPVLDDLYA</sequence>
<dbReference type="PANTHER" id="PTHR43272:SF33">
    <property type="entry name" value="AMP-BINDING DOMAIN-CONTAINING PROTEIN-RELATED"/>
    <property type="match status" value="1"/>
</dbReference>
<dbReference type="EMBL" id="BOMH01000004">
    <property type="protein sequence ID" value="GID62701.1"/>
    <property type="molecule type" value="Genomic_DNA"/>
</dbReference>
<dbReference type="SUPFAM" id="SSF56801">
    <property type="entry name" value="Acetyl-CoA synthetase-like"/>
    <property type="match status" value="1"/>
</dbReference>
<dbReference type="InterPro" id="IPR020845">
    <property type="entry name" value="AMP-binding_CS"/>
</dbReference>
<dbReference type="InterPro" id="IPR042099">
    <property type="entry name" value="ANL_N_sf"/>
</dbReference>
<dbReference type="GO" id="GO:0005524">
    <property type="term" value="F:ATP binding"/>
    <property type="evidence" value="ECO:0007669"/>
    <property type="project" value="UniProtKB-KW"/>
</dbReference>
<protein>
    <submittedName>
        <fullName evidence="4">AMP-dependent synthetase</fullName>
    </submittedName>
</protein>
<gene>
    <name evidence="4" type="ORF">Acy02nite_05820</name>
</gene>
<reference evidence="4" key="1">
    <citation type="submission" date="2021-01" db="EMBL/GenBank/DDBJ databases">
        <title>Whole genome shotgun sequence of Actinoplanes cyaneus NBRC 14990.</title>
        <authorList>
            <person name="Komaki H."/>
            <person name="Tamura T."/>
        </authorList>
    </citation>
    <scope>NUCLEOTIDE SEQUENCE</scope>
    <source>
        <strain evidence="4">NBRC 14990</strain>
    </source>
</reference>
<keyword evidence="5" id="KW-1185">Reference proteome</keyword>
<feature type="domain" description="AMP-dependent synthetase/ligase" evidence="3">
    <location>
        <begin position="55"/>
        <end position="440"/>
    </location>
</feature>
<dbReference type="AlphaFoldDB" id="A0A919ICE8"/>